<comment type="cofactor">
    <cofactor evidence="4">
        <name>Mg(2+)</name>
        <dbReference type="ChEBI" id="CHEBI:18420"/>
    </cofactor>
</comment>
<dbReference type="RefSeq" id="WP_092461103.1">
    <property type="nucleotide sequence ID" value="NZ_BJEE01000002.1"/>
</dbReference>
<keyword evidence="2" id="KW-0378">Hydrolase</keyword>
<feature type="binding site" evidence="4">
    <location>
        <position position="92"/>
    </location>
    <ligand>
        <name>Mg(2+)</name>
        <dbReference type="ChEBI" id="CHEBI:18420"/>
        <label>1</label>
        <note>catalytic</note>
    </ligand>
</feature>
<evidence type="ECO:0000313" key="5">
    <source>
        <dbReference type="EMBL" id="SCB72218.1"/>
    </source>
</evidence>
<evidence type="ECO:0000256" key="2">
    <source>
        <dbReference type="ARBA" id="ARBA00022801"/>
    </source>
</evidence>
<organism evidence="5 6">
    <name type="scientific">Weissella bombi</name>
    <dbReference type="NCBI Taxonomy" id="1505725"/>
    <lineage>
        <taxon>Bacteria</taxon>
        <taxon>Bacillati</taxon>
        <taxon>Bacillota</taxon>
        <taxon>Bacilli</taxon>
        <taxon>Lactobacillales</taxon>
        <taxon>Lactobacillaceae</taxon>
        <taxon>Weissella</taxon>
    </lineage>
</organism>
<dbReference type="GO" id="GO:0007165">
    <property type="term" value="P:signal transduction"/>
    <property type="evidence" value="ECO:0007669"/>
    <property type="project" value="TreeGrafter"/>
</dbReference>
<keyword evidence="1 4" id="KW-0479">Metal-binding</keyword>
<dbReference type="PANTHER" id="PTHR20854:SF4">
    <property type="entry name" value="INOSITOL-1-MONOPHOSPHATASE-RELATED"/>
    <property type="match status" value="1"/>
</dbReference>
<dbReference type="Gene3D" id="3.40.190.80">
    <property type="match status" value="1"/>
</dbReference>
<dbReference type="SUPFAM" id="SSF56655">
    <property type="entry name" value="Carbohydrate phosphatase"/>
    <property type="match status" value="1"/>
</dbReference>
<dbReference type="PROSITE" id="PS00629">
    <property type="entry name" value="IMP_1"/>
    <property type="match status" value="1"/>
</dbReference>
<dbReference type="PANTHER" id="PTHR20854">
    <property type="entry name" value="INOSITOL MONOPHOSPHATASE"/>
    <property type="match status" value="1"/>
</dbReference>
<feature type="binding site" evidence="4">
    <location>
        <position position="91"/>
    </location>
    <ligand>
        <name>Mg(2+)</name>
        <dbReference type="ChEBI" id="CHEBI:18420"/>
        <label>1</label>
        <note>catalytic</note>
    </ligand>
</feature>
<protein>
    <submittedName>
        <fullName evidence="5">Myo-inositol-1(Or 4)-monophosphatase</fullName>
    </submittedName>
</protein>
<evidence type="ECO:0000256" key="4">
    <source>
        <dbReference type="PIRSR" id="PIRSR600760-2"/>
    </source>
</evidence>
<evidence type="ECO:0000256" key="3">
    <source>
        <dbReference type="ARBA" id="ARBA00022842"/>
    </source>
</evidence>
<dbReference type="Pfam" id="PF00459">
    <property type="entry name" value="Inositol_P"/>
    <property type="match status" value="1"/>
</dbReference>
<dbReference type="GO" id="GO:0008934">
    <property type="term" value="F:inositol monophosphate 1-phosphatase activity"/>
    <property type="evidence" value="ECO:0007669"/>
    <property type="project" value="TreeGrafter"/>
</dbReference>
<dbReference type="EMBL" id="FMAO01000001">
    <property type="protein sequence ID" value="SCB72218.1"/>
    <property type="molecule type" value="Genomic_DNA"/>
</dbReference>
<dbReference type="PRINTS" id="PR00377">
    <property type="entry name" value="IMPHPHTASES"/>
</dbReference>
<dbReference type="InterPro" id="IPR000760">
    <property type="entry name" value="Inositol_monophosphatase-like"/>
</dbReference>
<dbReference type="GO" id="GO:0046872">
    <property type="term" value="F:metal ion binding"/>
    <property type="evidence" value="ECO:0007669"/>
    <property type="project" value="UniProtKB-KW"/>
</dbReference>
<dbReference type="OrthoDB" id="9772456at2"/>
<keyword evidence="3 4" id="KW-0460">Magnesium</keyword>
<reference evidence="6" key="1">
    <citation type="submission" date="2016-08" db="EMBL/GenBank/DDBJ databases">
        <authorList>
            <person name="Varghese N."/>
            <person name="Submissions Spin"/>
        </authorList>
    </citation>
    <scope>NUCLEOTIDE SEQUENCE [LARGE SCALE GENOMIC DNA]</scope>
    <source>
        <strain evidence="6">R-53094</strain>
    </source>
</reference>
<feature type="binding site" evidence="4">
    <location>
        <position position="71"/>
    </location>
    <ligand>
        <name>Mg(2+)</name>
        <dbReference type="ChEBI" id="CHEBI:18420"/>
        <label>1</label>
        <note>catalytic</note>
    </ligand>
</feature>
<accession>A0A1C3YQC2</accession>
<feature type="binding site" evidence="4">
    <location>
        <position position="89"/>
    </location>
    <ligand>
        <name>Mg(2+)</name>
        <dbReference type="ChEBI" id="CHEBI:18420"/>
        <label>1</label>
        <note>catalytic</note>
    </ligand>
</feature>
<proteinExistence type="predicted"/>
<dbReference type="Gene3D" id="3.30.540.10">
    <property type="entry name" value="Fructose-1,6-Bisphosphatase, subunit A, domain 1"/>
    <property type="match status" value="1"/>
</dbReference>
<gene>
    <name evidence="5" type="ORF">GA0061074_10156</name>
</gene>
<keyword evidence="6" id="KW-1185">Reference proteome</keyword>
<feature type="binding site" evidence="4">
    <location>
        <position position="211"/>
    </location>
    <ligand>
        <name>Mg(2+)</name>
        <dbReference type="ChEBI" id="CHEBI:18420"/>
        <label>1</label>
        <note>catalytic</note>
    </ligand>
</feature>
<evidence type="ECO:0000256" key="1">
    <source>
        <dbReference type="ARBA" id="ARBA00022723"/>
    </source>
</evidence>
<sequence>MDQTQLQKLDTTVLKWLDQIHHLVSQRVQQRMQIDTKSSRRDLVTNVDREVEQYYVQHIRNFDPEAKILGEEGFGDAVKSMKGRIWFVDPIDGTMNFVKQQAEFATMVALYEDGEPLMAWIMDITQHDVVHGGPDYGVYHNDEKLKLSDDIGLADGLVALSGARLLYEEPGFPQIAKAAIGYRVYGSAGISYLHVLTGKAVAYLSRMRPWDFAAGVALAKSLGLRVGTIDEQPVNMLVSGSVLVATDKAYADIMALLGKKG</sequence>
<name>A0A1C3YQC2_9LACO</name>
<dbReference type="Proteomes" id="UP000199268">
    <property type="component" value="Unassembled WGS sequence"/>
</dbReference>
<dbReference type="STRING" id="1505725.GA0061074_10156"/>
<dbReference type="GO" id="GO:0006020">
    <property type="term" value="P:inositol metabolic process"/>
    <property type="evidence" value="ECO:0007669"/>
    <property type="project" value="TreeGrafter"/>
</dbReference>
<dbReference type="InterPro" id="IPR020583">
    <property type="entry name" value="Inositol_monoP_metal-BS"/>
</dbReference>
<evidence type="ECO:0000313" key="6">
    <source>
        <dbReference type="Proteomes" id="UP000199268"/>
    </source>
</evidence>
<dbReference type="AlphaFoldDB" id="A0A1C3YQC2"/>
<dbReference type="CDD" id="cd01637">
    <property type="entry name" value="IMPase_like"/>
    <property type="match status" value="1"/>
</dbReference>